<accession>A0ABR4L1R2</accession>
<dbReference type="CDD" id="cd05374">
    <property type="entry name" value="17beta-HSD-like_SDR_c"/>
    <property type="match status" value="1"/>
</dbReference>
<dbReference type="EMBL" id="JBFXLU010000001">
    <property type="protein sequence ID" value="KAL2858474.1"/>
    <property type="molecule type" value="Genomic_DNA"/>
</dbReference>
<dbReference type="Pfam" id="PF00106">
    <property type="entry name" value="adh_short"/>
    <property type="match status" value="1"/>
</dbReference>
<evidence type="ECO:0000313" key="3">
    <source>
        <dbReference type="EMBL" id="KAL2858474.1"/>
    </source>
</evidence>
<dbReference type="InterPro" id="IPR002347">
    <property type="entry name" value="SDR_fam"/>
</dbReference>
<dbReference type="SUPFAM" id="SSF51735">
    <property type="entry name" value="NAD(P)-binding Rossmann-fold domains"/>
    <property type="match status" value="1"/>
</dbReference>
<dbReference type="Proteomes" id="UP001610446">
    <property type="component" value="Unassembled WGS sequence"/>
</dbReference>
<dbReference type="Gene3D" id="3.40.50.720">
    <property type="entry name" value="NAD(P)-binding Rossmann-like Domain"/>
    <property type="match status" value="1"/>
</dbReference>
<evidence type="ECO:0008006" key="5">
    <source>
        <dbReference type="Google" id="ProtNLM"/>
    </source>
</evidence>
<keyword evidence="4" id="KW-1185">Reference proteome</keyword>
<dbReference type="PANTHER" id="PTHR43976:SF16">
    <property type="entry name" value="SHORT-CHAIN DEHYDROGENASE_REDUCTASE FAMILY PROTEIN"/>
    <property type="match status" value="1"/>
</dbReference>
<dbReference type="PRINTS" id="PR00081">
    <property type="entry name" value="GDHRDH"/>
</dbReference>
<protein>
    <recommendedName>
        <fullName evidence="5">NAD(P)-binding protein</fullName>
    </recommendedName>
</protein>
<gene>
    <name evidence="3" type="ORF">BJY01DRAFT_256655</name>
</gene>
<evidence type="ECO:0000256" key="1">
    <source>
        <dbReference type="ARBA" id="ARBA00006484"/>
    </source>
</evidence>
<evidence type="ECO:0000256" key="2">
    <source>
        <dbReference type="ARBA" id="ARBA00023002"/>
    </source>
</evidence>
<name>A0ABR4L1R2_9EURO</name>
<proteinExistence type="inferred from homology"/>
<organism evidence="3 4">
    <name type="scientific">Aspergillus pseudoustus</name>
    <dbReference type="NCBI Taxonomy" id="1810923"/>
    <lineage>
        <taxon>Eukaryota</taxon>
        <taxon>Fungi</taxon>
        <taxon>Dikarya</taxon>
        <taxon>Ascomycota</taxon>
        <taxon>Pezizomycotina</taxon>
        <taxon>Eurotiomycetes</taxon>
        <taxon>Eurotiomycetidae</taxon>
        <taxon>Eurotiales</taxon>
        <taxon>Aspergillaceae</taxon>
        <taxon>Aspergillus</taxon>
        <taxon>Aspergillus subgen. Nidulantes</taxon>
    </lineage>
</organism>
<dbReference type="InterPro" id="IPR051911">
    <property type="entry name" value="SDR_oxidoreductase"/>
</dbReference>
<dbReference type="InterPro" id="IPR036291">
    <property type="entry name" value="NAD(P)-bd_dom_sf"/>
</dbReference>
<keyword evidence="2" id="KW-0560">Oxidoreductase</keyword>
<dbReference type="PANTHER" id="PTHR43976">
    <property type="entry name" value="SHORT CHAIN DEHYDROGENASE"/>
    <property type="match status" value="1"/>
</dbReference>
<sequence>MASESNSPVWFITAASSGFGREIALSALARGHRVIATARDTSKISDLAQKGAYVLALDVSDSFDELSKIAESAISVYQRVDYLINAAGYILEGAVEEATPKEVHRQFAVNVFGTTNVIRAFLPYLRAQPVLELKGGEEYGHHRATIAVFGSLASWVGGASYAFYAMTKVCMSSLAESLRAELAPFNIRATVIEPGYFRTGFLNPGAKASTAARIAAYEDGATPSGQVRKGLGALDGKQLGDVKKGASMCVDILTCSGVAEGRELPLRVVLGSDCVGAIRGKCQSTLELLDSWAQISVKSDHV</sequence>
<comment type="similarity">
    <text evidence="1">Belongs to the short-chain dehydrogenases/reductases (SDR) family.</text>
</comment>
<comment type="caution">
    <text evidence="3">The sequence shown here is derived from an EMBL/GenBank/DDBJ whole genome shotgun (WGS) entry which is preliminary data.</text>
</comment>
<reference evidence="3 4" key="1">
    <citation type="submission" date="2024-07" db="EMBL/GenBank/DDBJ databases">
        <title>Section-level genome sequencing and comparative genomics of Aspergillus sections Usti and Cavernicolus.</title>
        <authorList>
            <consortium name="Lawrence Berkeley National Laboratory"/>
            <person name="Nybo J.L."/>
            <person name="Vesth T.C."/>
            <person name="Theobald S."/>
            <person name="Frisvad J.C."/>
            <person name="Larsen T.O."/>
            <person name="Kjaerboelling I."/>
            <person name="Rothschild-Mancinelli K."/>
            <person name="Lyhne E.K."/>
            <person name="Kogle M.E."/>
            <person name="Barry K."/>
            <person name="Clum A."/>
            <person name="Na H."/>
            <person name="Ledsgaard L."/>
            <person name="Lin J."/>
            <person name="Lipzen A."/>
            <person name="Kuo A."/>
            <person name="Riley R."/>
            <person name="Mondo S."/>
            <person name="Labutti K."/>
            <person name="Haridas S."/>
            <person name="Pangalinan J."/>
            <person name="Salamov A.A."/>
            <person name="Simmons B.A."/>
            <person name="Magnuson J.K."/>
            <person name="Chen J."/>
            <person name="Drula E."/>
            <person name="Henrissat B."/>
            <person name="Wiebenga A."/>
            <person name="Lubbers R.J."/>
            <person name="Gomes A.C."/>
            <person name="Makela M.R."/>
            <person name="Stajich J."/>
            <person name="Grigoriev I.V."/>
            <person name="Mortensen U.H."/>
            <person name="De Vries R.P."/>
            <person name="Baker S.E."/>
            <person name="Andersen M.R."/>
        </authorList>
    </citation>
    <scope>NUCLEOTIDE SEQUENCE [LARGE SCALE GENOMIC DNA]</scope>
    <source>
        <strain evidence="3 4">CBS 123904</strain>
    </source>
</reference>
<evidence type="ECO:0000313" key="4">
    <source>
        <dbReference type="Proteomes" id="UP001610446"/>
    </source>
</evidence>